<evidence type="ECO:0000256" key="7">
    <source>
        <dbReference type="ARBA" id="ARBA00023239"/>
    </source>
</evidence>
<dbReference type="PROSITE" id="PS00061">
    <property type="entry name" value="ADH_SHORT"/>
    <property type="match status" value="1"/>
</dbReference>
<evidence type="ECO:0000256" key="2">
    <source>
        <dbReference type="ARBA" id="ARBA00001911"/>
    </source>
</evidence>
<keyword evidence="11" id="KW-1185">Reference proteome</keyword>
<dbReference type="Pfam" id="PF16363">
    <property type="entry name" value="GDP_Man_Dehyd"/>
    <property type="match status" value="1"/>
</dbReference>
<gene>
    <name evidence="10" type="ORF">FC81_GL001593</name>
</gene>
<protein>
    <recommendedName>
        <fullName evidence="5 8">dTDP-glucose 4,6-dehydratase</fullName>
        <ecNumber evidence="4 8">4.2.1.46</ecNumber>
    </recommendedName>
</protein>
<name>A0A0R1LZC9_9LACO</name>
<dbReference type="SUPFAM" id="SSF51735">
    <property type="entry name" value="NAD(P)-binding Rossmann-fold domains"/>
    <property type="match status" value="1"/>
</dbReference>
<dbReference type="RefSeq" id="WP_057745120.1">
    <property type="nucleotide sequence ID" value="NZ_AZEF01000030.1"/>
</dbReference>
<dbReference type="InterPro" id="IPR020904">
    <property type="entry name" value="Sc_DH/Rdtase_CS"/>
</dbReference>
<dbReference type="NCBIfam" id="TIGR01181">
    <property type="entry name" value="dTDP_gluc_dehyt"/>
    <property type="match status" value="1"/>
</dbReference>
<dbReference type="InterPro" id="IPR016040">
    <property type="entry name" value="NAD(P)-bd_dom"/>
</dbReference>
<feature type="domain" description="NAD(P)-binding" evidence="9">
    <location>
        <begin position="4"/>
        <end position="305"/>
    </location>
</feature>
<dbReference type="Gene3D" id="3.90.25.10">
    <property type="entry name" value="UDP-galactose 4-epimerase, domain 1"/>
    <property type="match status" value="1"/>
</dbReference>
<dbReference type="CDD" id="cd05246">
    <property type="entry name" value="dTDP_GD_SDR_e"/>
    <property type="match status" value="1"/>
</dbReference>
<comment type="similarity">
    <text evidence="3 8">Belongs to the NAD(P)-dependent epimerase/dehydratase family. dTDP-glucose dehydratase subfamily.</text>
</comment>
<dbReference type="PANTHER" id="PTHR43000">
    <property type="entry name" value="DTDP-D-GLUCOSE 4,6-DEHYDRATASE-RELATED"/>
    <property type="match status" value="1"/>
</dbReference>
<dbReference type="Proteomes" id="UP000051621">
    <property type="component" value="Unassembled WGS sequence"/>
</dbReference>
<dbReference type="PATRIC" id="fig|1423731.3.peg.1634"/>
<dbReference type="AlphaFoldDB" id="A0A0R1LZC9"/>
<evidence type="ECO:0000313" key="11">
    <source>
        <dbReference type="Proteomes" id="UP000051621"/>
    </source>
</evidence>
<comment type="catalytic activity">
    <reaction evidence="1 8">
        <text>dTDP-alpha-D-glucose = dTDP-4-dehydro-6-deoxy-alpha-D-glucose + H2O</text>
        <dbReference type="Rhea" id="RHEA:17221"/>
        <dbReference type="ChEBI" id="CHEBI:15377"/>
        <dbReference type="ChEBI" id="CHEBI:57477"/>
        <dbReference type="ChEBI" id="CHEBI:57649"/>
        <dbReference type="EC" id="4.2.1.46"/>
    </reaction>
</comment>
<evidence type="ECO:0000256" key="3">
    <source>
        <dbReference type="ARBA" id="ARBA00008178"/>
    </source>
</evidence>
<sequence>MKILVTGGAGFIGSNFIHYLLREHPEDQIINFDLLTYAGNLANLTDIENNANYTFVQGSITDNRLIEQVIKENSCDAIINFAAESHVDRSILYPEIFVKTNVQGTAVLLHAAKKFGLKKYVQVSTDEVYGSLTTSGSFTEETPLAPNSPYAASKASADLLVRAYHQTYGLNVNVVRCSNNYGPFQYPEKLIPLLITNGVDRRKLPLYGDGENIRDWLYVLDHCCALDLVLHRGEKGAVYNVGGHNERTNNEIATLIIAELGLSKQSLKYVNDRLGHDRRYAMDATKIENELGWHPIHDFEISLKETIRWYLKNEKWWRGLK</sequence>
<evidence type="ECO:0000313" key="10">
    <source>
        <dbReference type="EMBL" id="KRL00991.1"/>
    </source>
</evidence>
<dbReference type="InterPro" id="IPR005888">
    <property type="entry name" value="dTDP_Gluc_deHydtase"/>
</dbReference>
<dbReference type="GO" id="GO:0008460">
    <property type="term" value="F:dTDP-glucose 4,6-dehydratase activity"/>
    <property type="evidence" value="ECO:0007669"/>
    <property type="project" value="UniProtKB-EC"/>
</dbReference>
<evidence type="ECO:0000256" key="1">
    <source>
        <dbReference type="ARBA" id="ARBA00001539"/>
    </source>
</evidence>
<evidence type="ECO:0000259" key="9">
    <source>
        <dbReference type="Pfam" id="PF16363"/>
    </source>
</evidence>
<dbReference type="GO" id="GO:0009225">
    <property type="term" value="P:nucleotide-sugar metabolic process"/>
    <property type="evidence" value="ECO:0007669"/>
    <property type="project" value="InterPro"/>
</dbReference>
<comment type="caution">
    <text evidence="10">The sequence shown here is derived from an EMBL/GenBank/DDBJ whole genome shotgun (WGS) entry which is preliminary data.</text>
</comment>
<dbReference type="EC" id="4.2.1.46" evidence="4 8"/>
<dbReference type="STRING" id="1423731.FC81_GL001593"/>
<evidence type="ECO:0000256" key="6">
    <source>
        <dbReference type="ARBA" id="ARBA00023027"/>
    </source>
</evidence>
<evidence type="ECO:0000256" key="5">
    <source>
        <dbReference type="ARBA" id="ARBA00016977"/>
    </source>
</evidence>
<dbReference type="InterPro" id="IPR036291">
    <property type="entry name" value="NAD(P)-bd_dom_sf"/>
</dbReference>
<organism evidence="10 11">
    <name type="scientific">Liquorilactobacillus capillatus DSM 19910</name>
    <dbReference type="NCBI Taxonomy" id="1423731"/>
    <lineage>
        <taxon>Bacteria</taxon>
        <taxon>Bacillati</taxon>
        <taxon>Bacillota</taxon>
        <taxon>Bacilli</taxon>
        <taxon>Lactobacillales</taxon>
        <taxon>Lactobacillaceae</taxon>
        <taxon>Liquorilactobacillus</taxon>
    </lineage>
</organism>
<proteinExistence type="inferred from homology"/>
<keyword evidence="7 8" id="KW-0456">Lyase</keyword>
<dbReference type="FunFam" id="3.40.50.720:FF:000304">
    <property type="entry name" value="UDP-glucose 4,6-dehydratase"/>
    <property type="match status" value="1"/>
</dbReference>
<evidence type="ECO:0000256" key="8">
    <source>
        <dbReference type="RuleBase" id="RU004473"/>
    </source>
</evidence>
<evidence type="ECO:0000256" key="4">
    <source>
        <dbReference type="ARBA" id="ARBA00011990"/>
    </source>
</evidence>
<comment type="cofactor">
    <cofactor evidence="2 8">
        <name>NAD(+)</name>
        <dbReference type="ChEBI" id="CHEBI:57540"/>
    </cofactor>
</comment>
<dbReference type="Gene3D" id="3.40.50.720">
    <property type="entry name" value="NAD(P)-binding Rossmann-like Domain"/>
    <property type="match status" value="1"/>
</dbReference>
<dbReference type="OrthoDB" id="9811743at2"/>
<accession>A0A0R1LZC9</accession>
<reference evidence="10 11" key="1">
    <citation type="journal article" date="2015" name="Genome Announc.">
        <title>Expanding the biotechnology potential of lactobacilli through comparative genomics of 213 strains and associated genera.</title>
        <authorList>
            <person name="Sun Z."/>
            <person name="Harris H.M."/>
            <person name="McCann A."/>
            <person name="Guo C."/>
            <person name="Argimon S."/>
            <person name="Zhang W."/>
            <person name="Yang X."/>
            <person name="Jeffery I.B."/>
            <person name="Cooney J.C."/>
            <person name="Kagawa T.F."/>
            <person name="Liu W."/>
            <person name="Song Y."/>
            <person name="Salvetti E."/>
            <person name="Wrobel A."/>
            <person name="Rasinkangas P."/>
            <person name="Parkhill J."/>
            <person name="Rea M.C."/>
            <person name="O'Sullivan O."/>
            <person name="Ritari J."/>
            <person name="Douillard F.P."/>
            <person name="Paul Ross R."/>
            <person name="Yang R."/>
            <person name="Briner A.E."/>
            <person name="Felis G.E."/>
            <person name="de Vos W.M."/>
            <person name="Barrangou R."/>
            <person name="Klaenhammer T.R."/>
            <person name="Caufield P.W."/>
            <person name="Cui Y."/>
            <person name="Zhang H."/>
            <person name="O'Toole P.W."/>
        </authorList>
    </citation>
    <scope>NUCLEOTIDE SEQUENCE [LARGE SCALE GENOMIC DNA]</scope>
    <source>
        <strain evidence="10 11">DSM 19910</strain>
    </source>
</reference>
<keyword evidence="6" id="KW-0520">NAD</keyword>
<dbReference type="EMBL" id="AZEF01000030">
    <property type="protein sequence ID" value="KRL00991.1"/>
    <property type="molecule type" value="Genomic_DNA"/>
</dbReference>